<dbReference type="GO" id="GO:0016853">
    <property type="term" value="F:isomerase activity"/>
    <property type="evidence" value="ECO:0007669"/>
    <property type="project" value="UniProtKB-KW"/>
</dbReference>
<dbReference type="InterPro" id="IPR050417">
    <property type="entry name" value="Sugar_Epim/Isomerase"/>
</dbReference>
<protein>
    <submittedName>
        <fullName evidence="5">Hydroxypyruvate isomerase family protein</fullName>
    </submittedName>
</protein>
<dbReference type="Proteomes" id="UP001595778">
    <property type="component" value="Unassembled WGS sequence"/>
</dbReference>
<dbReference type="RefSeq" id="WP_376977698.1">
    <property type="nucleotide sequence ID" value="NZ_JBHSDQ010000004.1"/>
</dbReference>
<dbReference type="EMBL" id="JBHSDQ010000004">
    <property type="protein sequence ID" value="MFC4396695.1"/>
    <property type="molecule type" value="Genomic_DNA"/>
</dbReference>
<evidence type="ECO:0000313" key="5">
    <source>
        <dbReference type="EMBL" id="MFC4396695.1"/>
    </source>
</evidence>
<proteinExistence type="inferred from homology"/>
<dbReference type="Gene3D" id="3.20.20.150">
    <property type="entry name" value="Divalent-metal-dependent TIM barrel enzymes"/>
    <property type="match status" value="1"/>
</dbReference>
<evidence type="ECO:0000256" key="3">
    <source>
        <dbReference type="PIRNR" id="PIRNR006241"/>
    </source>
</evidence>
<keyword evidence="6" id="KW-1185">Reference proteome</keyword>
<name>A0ABV8WL81_9MICC</name>
<accession>A0ABV8WL81</accession>
<dbReference type="PANTHER" id="PTHR43489">
    <property type="entry name" value="ISOMERASE"/>
    <property type="match status" value="1"/>
</dbReference>
<comment type="caution">
    <text evidence="5">The sequence shown here is derived from an EMBL/GenBank/DDBJ whole genome shotgun (WGS) entry which is preliminary data.</text>
</comment>
<sequence>MTYTVNCSILLTELPLLERPAAAKAAGFDAVEFWWPFETSVPADSEITKFENAITDAGVQLTGLNFNAGNMPGGDRGLVSWKGRCSEFKDNIDVVAGIGERLCCKAFNALYGNRQDEFTPEEQDELAVKNLAAAAEGVARIGGTVLLEPVSGAPKYPLLTADDALKVIARVKAESGVDNIKLLADFYHLAVNGDDVQAVIENHAKDFGHIQIADNPGRGAPGTGTLPLGEWIARSRELGYEGYIGLEYKEPQETAFSWAIRERVSN</sequence>
<evidence type="ECO:0000256" key="1">
    <source>
        <dbReference type="ARBA" id="ARBA00023235"/>
    </source>
</evidence>
<keyword evidence="1 3" id="KW-0413">Isomerase</keyword>
<feature type="domain" description="Xylose isomerase-like TIM barrel" evidence="4">
    <location>
        <begin position="21"/>
        <end position="254"/>
    </location>
</feature>
<organism evidence="5 6">
    <name type="scientific">Arthrobacter sedimenti</name>
    <dbReference type="NCBI Taxonomy" id="2694931"/>
    <lineage>
        <taxon>Bacteria</taxon>
        <taxon>Bacillati</taxon>
        <taxon>Actinomycetota</taxon>
        <taxon>Actinomycetes</taxon>
        <taxon>Micrococcales</taxon>
        <taxon>Micrococcaceae</taxon>
        <taxon>Arthrobacter</taxon>
    </lineage>
</organism>
<dbReference type="InterPro" id="IPR036237">
    <property type="entry name" value="Xyl_isomerase-like_sf"/>
</dbReference>
<dbReference type="InterPro" id="IPR013022">
    <property type="entry name" value="Xyl_isomerase-like_TIM-brl"/>
</dbReference>
<gene>
    <name evidence="5" type="ORF">ACFO0G_11405</name>
</gene>
<dbReference type="PIRSF" id="PIRSF006241">
    <property type="entry name" value="HyI"/>
    <property type="match status" value="1"/>
</dbReference>
<comment type="similarity">
    <text evidence="3">Belongs to the hyi family.</text>
</comment>
<reference evidence="6" key="1">
    <citation type="journal article" date="2019" name="Int. J. Syst. Evol. Microbiol.">
        <title>The Global Catalogue of Microorganisms (GCM) 10K type strain sequencing project: providing services to taxonomists for standard genome sequencing and annotation.</title>
        <authorList>
            <consortium name="The Broad Institute Genomics Platform"/>
            <consortium name="The Broad Institute Genome Sequencing Center for Infectious Disease"/>
            <person name="Wu L."/>
            <person name="Ma J."/>
        </authorList>
    </citation>
    <scope>NUCLEOTIDE SEQUENCE [LARGE SCALE GENOMIC DNA]</scope>
    <source>
        <strain evidence="6">PJ61</strain>
    </source>
</reference>
<dbReference type="InterPro" id="IPR026040">
    <property type="entry name" value="HyI-like"/>
</dbReference>
<evidence type="ECO:0000259" key="4">
    <source>
        <dbReference type="Pfam" id="PF01261"/>
    </source>
</evidence>
<dbReference type="Pfam" id="PF01261">
    <property type="entry name" value="AP_endonuc_2"/>
    <property type="match status" value="1"/>
</dbReference>
<dbReference type="SUPFAM" id="SSF51658">
    <property type="entry name" value="Xylose isomerase-like"/>
    <property type="match status" value="1"/>
</dbReference>
<keyword evidence="2" id="KW-0119">Carbohydrate metabolism</keyword>
<evidence type="ECO:0000256" key="2">
    <source>
        <dbReference type="ARBA" id="ARBA00023277"/>
    </source>
</evidence>
<dbReference type="PANTHER" id="PTHR43489:SF6">
    <property type="entry name" value="HYDROXYPYRUVATE ISOMERASE-RELATED"/>
    <property type="match status" value="1"/>
</dbReference>
<evidence type="ECO:0000313" key="6">
    <source>
        <dbReference type="Proteomes" id="UP001595778"/>
    </source>
</evidence>